<keyword evidence="1" id="KW-1133">Transmembrane helix</keyword>
<dbReference type="EMBL" id="OIVN01004575">
    <property type="protein sequence ID" value="SPD18195.1"/>
    <property type="molecule type" value="Genomic_DNA"/>
</dbReference>
<dbReference type="AlphaFoldDB" id="A0A2N9I1J0"/>
<name>A0A2N9I1J0_FAGSY</name>
<reference evidence="2" key="1">
    <citation type="submission" date="2018-02" db="EMBL/GenBank/DDBJ databases">
        <authorList>
            <person name="Cohen D.B."/>
            <person name="Kent A.D."/>
        </authorList>
    </citation>
    <scope>NUCLEOTIDE SEQUENCE</scope>
</reference>
<keyword evidence="1" id="KW-0812">Transmembrane</keyword>
<evidence type="ECO:0008006" key="3">
    <source>
        <dbReference type="Google" id="ProtNLM"/>
    </source>
</evidence>
<feature type="transmembrane region" description="Helical" evidence="1">
    <location>
        <begin position="6"/>
        <end position="29"/>
    </location>
</feature>
<evidence type="ECO:0000313" key="2">
    <source>
        <dbReference type="EMBL" id="SPD18195.1"/>
    </source>
</evidence>
<accession>A0A2N9I1J0</accession>
<gene>
    <name evidence="2" type="ORF">FSB_LOCUS46077</name>
</gene>
<protein>
    <recommendedName>
        <fullName evidence="3">Transmembrane protein</fullName>
    </recommendedName>
</protein>
<organism evidence="2">
    <name type="scientific">Fagus sylvatica</name>
    <name type="common">Beechnut</name>
    <dbReference type="NCBI Taxonomy" id="28930"/>
    <lineage>
        <taxon>Eukaryota</taxon>
        <taxon>Viridiplantae</taxon>
        <taxon>Streptophyta</taxon>
        <taxon>Embryophyta</taxon>
        <taxon>Tracheophyta</taxon>
        <taxon>Spermatophyta</taxon>
        <taxon>Magnoliopsida</taxon>
        <taxon>eudicotyledons</taxon>
        <taxon>Gunneridae</taxon>
        <taxon>Pentapetalae</taxon>
        <taxon>rosids</taxon>
        <taxon>fabids</taxon>
        <taxon>Fagales</taxon>
        <taxon>Fagaceae</taxon>
        <taxon>Fagus</taxon>
    </lineage>
</organism>
<feature type="transmembrane region" description="Helical" evidence="1">
    <location>
        <begin position="74"/>
        <end position="94"/>
    </location>
</feature>
<proteinExistence type="predicted"/>
<evidence type="ECO:0000256" key="1">
    <source>
        <dbReference type="SAM" id="Phobius"/>
    </source>
</evidence>
<keyword evidence="1" id="KW-0472">Membrane</keyword>
<sequence length="97" mass="10490">MGVCGQFWVFDGGSLVFGGGWLVLGYEWWGSRSGFWGLRRRGLMVGVSGSKLGKAKSGVARLDGNGHCYFRRGLMAMVVGVSDAVWLWFVVMPVGGI</sequence>